<dbReference type="GO" id="GO:0022857">
    <property type="term" value="F:transmembrane transporter activity"/>
    <property type="evidence" value="ECO:0007669"/>
    <property type="project" value="TreeGrafter"/>
</dbReference>
<evidence type="ECO:0000313" key="4">
    <source>
        <dbReference type="EMBL" id="MTD16763.1"/>
    </source>
</evidence>
<dbReference type="SMART" id="SM00382">
    <property type="entry name" value="AAA"/>
    <property type="match status" value="2"/>
</dbReference>
<dbReference type="EMBL" id="WLYK01000011">
    <property type="protein sequence ID" value="MTD16763.1"/>
    <property type="molecule type" value="Genomic_DNA"/>
</dbReference>
<dbReference type="GO" id="GO:0016887">
    <property type="term" value="F:ATP hydrolysis activity"/>
    <property type="evidence" value="ECO:0007669"/>
    <property type="project" value="InterPro"/>
</dbReference>
<organism evidence="4 5">
    <name type="scientific">Nakamurella alba</name>
    <dbReference type="NCBI Taxonomy" id="2665158"/>
    <lineage>
        <taxon>Bacteria</taxon>
        <taxon>Bacillati</taxon>
        <taxon>Actinomycetota</taxon>
        <taxon>Actinomycetes</taxon>
        <taxon>Nakamurellales</taxon>
        <taxon>Nakamurellaceae</taxon>
        <taxon>Nakamurella</taxon>
    </lineage>
</organism>
<gene>
    <name evidence="4" type="ORF">GIS00_22770</name>
</gene>
<keyword evidence="1" id="KW-0547">Nucleotide-binding</keyword>
<evidence type="ECO:0000256" key="2">
    <source>
        <dbReference type="ARBA" id="ARBA00022840"/>
    </source>
</evidence>
<dbReference type="InterPro" id="IPR017871">
    <property type="entry name" value="ABC_transporter-like_CS"/>
</dbReference>
<comment type="caution">
    <text evidence="4">The sequence shown here is derived from an EMBL/GenBank/DDBJ whole genome shotgun (WGS) entry which is preliminary data.</text>
</comment>
<dbReference type="Proteomes" id="UP000460221">
    <property type="component" value="Unassembled WGS sequence"/>
</dbReference>
<dbReference type="InterPro" id="IPR015854">
    <property type="entry name" value="ABC_transpr_LolD-like"/>
</dbReference>
<feature type="domain" description="ABC transporter" evidence="3">
    <location>
        <begin position="22"/>
        <end position="262"/>
    </location>
</feature>
<keyword evidence="2 4" id="KW-0067">ATP-binding</keyword>
<reference evidence="4 5" key="1">
    <citation type="submission" date="2019-11" db="EMBL/GenBank/DDBJ databases">
        <authorList>
            <person name="Jiang L.-Q."/>
        </authorList>
    </citation>
    <scope>NUCLEOTIDE SEQUENCE [LARGE SCALE GENOMIC DNA]</scope>
    <source>
        <strain evidence="4 5">YIM 132087</strain>
    </source>
</reference>
<evidence type="ECO:0000259" key="3">
    <source>
        <dbReference type="PROSITE" id="PS50893"/>
    </source>
</evidence>
<dbReference type="GO" id="GO:0005886">
    <property type="term" value="C:plasma membrane"/>
    <property type="evidence" value="ECO:0007669"/>
    <property type="project" value="TreeGrafter"/>
</dbReference>
<evidence type="ECO:0000313" key="5">
    <source>
        <dbReference type="Proteomes" id="UP000460221"/>
    </source>
</evidence>
<protein>
    <submittedName>
        <fullName evidence="4">ATP-binding cassette domain-containing protein</fullName>
    </submittedName>
</protein>
<keyword evidence="5" id="KW-1185">Reference proteome</keyword>
<dbReference type="GO" id="GO:0005524">
    <property type="term" value="F:ATP binding"/>
    <property type="evidence" value="ECO:0007669"/>
    <property type="project" value="UniProtKB-KW"/>
</dbReference>
<feature type="domain" description="ABC transporter" evidence="3">
    <location>
        <begin position="326"/>
        <end position="532"/>
    </location>
</feature>
<dbReference type="PROSITE" id="PS00211">
    <property type="entry name" value="ABC_TRANSPORTER_1"/>
    <property type="match status" value="2"/>
</dbReference>
<dbReference type="PANTHER" id="PTHR24220">
    <property type="entry name" value="IMPORT ATP-BINDING PROTEIN"/>
    <property type="match status" value="1"/>
</dbReference>
<name>A0A7K1FU97_9ACTN</name>
<dbReference type="PROSITE" id="PS50893">
    <property type="entry name" value="ABC_TRANSPORTER_2"/>
    <property type="match status" value="2"/>
</dbReference>
<dbReference type="AlphaFoldDB" id="A0A7K1FU97"/>
<accession>A0A7K1FU97</accession>
<evidence type="ECO:0000256" key="1">
    <source>
        <dbReference type="ARBA" id="ARBA00022741"/>
    </source>
</evidence>
<dbReference type="Pfam" id="PF00005">
    <property type="entry name" value="ABC_tran"/>
    <property type="match status" value="2"/>
</dbReference>
<dbReference type="Gene3D" id="3.40.50.300">
    <property type="entry name" value="P-loop containing nucleotide triphosphate hydrolases"/>
    <property type="match status" value="2"/>
</dbReference>
<sequence>MSPATTSPDTDRIPAVRSAPIVMVRDAFVAFEGAGGNVMALRGADLTVDAGERLLVQGPNGSGKSTLLRVITGEQAVAAGDVVVSGTALHRMSTAARRRWRAASVGFIDQHARRSLLPERTVPENVALQLRITGRSASTATAAAVQTLSELGLEHLAGRRVADLSGGEAQRVAICAAVAHRPSLLLADEPTGELDEESAHEVYRLLSEIAAGGTSLVLVSHDPRADAFADRGVRVRDGRIAEQWIPGRDVVEQVPDSRGWIRIPPEMLSGAVVPGMVAEPEPAGVRLTVTDRPVVAPPPIPAVDAPVADPTEIAHLPADLHGTVLLSYDAVTAGFGSRVLFDGLRLDIRSGDWTVVTGPSGSGKSTMLAIGAGLLDPVAGRVSTGGADWSGMDRAARAEHRRRWVTVAPQRASLVEPLTVRENLQLTATVRSAGADGIERQADRLALTPLLDQPVHKLSGGERQRVSLARCLVSAAPVLILDEPTSQQDEASADRVVRVLLAETAAGRCVLAASHDPRFVERARTRIALGRP</sequence>
<proteinExistence type="predicted"/>
<dbReference type="PANTHER" id="PTHR24220:SF659">
    <property type="entry name" value="TRANSPORTER, PUTATIVE-RELATED"/>
    <property type="match status" value="1"/>
</dbReference>
<dbReference type="InterPro" id="IPR003439">
    <property type="entry name" value="ABC_transporter-like_ATP-bd"/>
</dbReference>
<dbReference type="SUPFAM" id="SSF52540">
    <property type="entry name" value="P-loop containing nucleoside triphosphate hydrolases"/>
    <property type="match status" value="2"/>
</dbReference>
<dbReference type="InterPro" id="IPR003593">
    <property type="entry name" value="AAA+_ATPase"/>
</dbReference>
<dbReference type="InterPro" id="IPR027417">
    <property type="entry name" value="P-loop_NTPase"/>
</dbReference>